<dbReference type="InterPro" id="IPR051068">
    <property type="entry name" value="MFS_Domain-Containing_Protein"/>
</dbReference>
<dbReference type="Pfam" id="PF07690">
    <property type="entry name" value="MFS_1"/>
    <property type="match status" value="1"/>
</dbReference>
<feature type="domain" description="SPX" evidence="7">
    <location>
        <begin position="2"/>
        <end position="163"/>
    </location>
</feature>
<feature type="transmembrane region" description="Helical" evidence="6">
    <location>
        <begin position="618"/>
        <end position="640"/>
    </location>
</feature>
<dbReference type="CDD" id="cd14479">
    <property type="entry name" value="SPX-MFS_plant"/>
    <property type="match status" value="1"/>
</dbReference>
<keyword evidence="5 6" id="KW-0472">Membrane</keyword>
<dbReference type="PANTHER" id="PTHR23510:SF64">
    <property type="entry name" value="INNER MEMBRANE TRANSPORT PROTEIN YAJR"/>
    <property type="match status" value="1"/>
</dbReference>
<feature type="transmembrane region" description="Helical" evidence="6">
    <location>
        <begin position="274"/>
        <end position="295"/>
    </location>
</feature>
<comment type="subcellular location">
    <subcellularLocation>
        <location evidence="1">Membrane</location>
        <topology evidence="1">Multi-pass membrane protein</topology>
    </subcellularLocation>
</comment>
<evidence type="ECO:0000256" key="6">
    <source>
        <dbReference type="SAM" id="Phobius"/>
    </source>
</evidence>
<dbReference type="InterPro" id="IPR036259">
    <property type="entry name" value="MFS_trans_sf"/>
</dbReference>
<dbReference type="Proteomes" id="UP001497512">
    <property type="component" value="Chromosome 13"/>
</dbReference>
<dbReference type="InterPro" id="IPR011701">
    <property type="entry name" value="MFS"/>
</dbReference>
<accession>A0ABP0TQI5</accession>
<reference evidence="8" key="1">
    <citation type="submission" date="2024-02" db="EMBL/GenBank/DDBJ databases">
        <authorList>
            <consortium name="ELIXIR-Norway"/>
            <consortium name="Elixir Norway"/>
        </authorList>
    </citation>
    <scope>NUCLEOTIDE SEQUENCE</scope>
</reference>
<dbReference type="InterPro" id="IPR045264">
    <property type="entry name" value="SPXM_SPX_plant"/>
</dbReference>
<evidence type="ECO:0000256" key="4">
    <source>
        <dbReference type="ARBA" id="ARBA00022989"/>
    </source>
</evidence>
<feature type="transmembrane region" description="Helical" evidence="6">
    <location>
        <begin position="365"/>
        <end position="383"/>
    </location>
</feature>
<protein>
    <recommendedName>
        <fullName evidence="7">SPX domain-containing protein</fullName>
    </recommendedName>
</protein>
<keyword evidence="3 6" id="KW-0812">Transmembrane</keyword>
<dbReference type="InterPro" id="IPR004331">
    <property type="entry name" value="SPX_dom"/>
</dbReference>
<evidence type="ECO:0000313" key="8">
    <source>
        <dbReference type="EMBL" id="CAK9202512.1"/>
    </source>
</evidence>
<feature type="transmembrane region" description="Helical" evidence="6">
    <location>
        <begin position="646"/>
        <end position="669"/>
    </location>
</feature>
<evidence type="ECO:0000256" key="1">
    <source>
        <dbReference type="ARBA" id="ARBA00004141"/>
    </source>
</evidence>
<organism evidence="8 9">
    <name type="scientific">Sphagnum troendelagicum</name>
    <dbReference type="NCBI Taxonomy" id="128251"/>
    <lineage>
        <taxon>Eukaryota</taxon>
        <taxon>Viridiplantae</taxon>
        <taxon>Streptophyta</taxon>
        <taxon>Embryophyta</taxon>
        <taxon>Bryophyta</taxon>
        <taxon>Sphagnophytina</taxon>
        <taxon>Sphagnopsida</taxon>
        <taxon>Sphagnales</taxon>
        <taxon>Sphagnaceae</taxon>
        <taxon>Sphagnum</taxon>
    </lineage>
</organism>
<evidence type="ECO:0000256" key="3">
    <source>
        <dbReference type="ARBA" id="ARBA00022692"/>
    </source>
</evidence>
<feature type="transmembrane region" description="Helical" evidence="6">
    <location>
        <begin position="442"/>
        <end position="459"/>
    </location>
</feature>
<feature type="transmembrane region" description="Helical" evidence="6">
    <location>
        <begin position="720"/>
        <end position="741"/>
    </location>
</feature>
<evidence type="ECO:0000259" key="7">
    <source>
        <dbReference type="PROSITE" id="PS51382"/>
    </source>
</evidence>
<dbReference type="Pfam" id="PF03105">
    <property type="entry name" value="SPX"/>
    <property type="match status" value="1"/>
</dbReference>
<gene>
    <name evidence="8" type="ORF">CSSPTR1EN2_LOCUS6444</name>
</gene>
<feature type="transmembrane region" description="Helical" evidence="6">
    <location>
        <begin position="307"/>
        <end position="330"/>
    </location>
</feature>
<feature type="transmembrane region" description="Helical" evidence="6">
    <location>
        <begin position="342"/>
        <end position="359"/>
    </location>
</feature>
<dbReference type="PANTHER" id="PTHR23510">
    <property type="entry name" value="INNER MEMBRANE TRANSPORT PROTEIN YAJR"/>
    <property type="match status" value="1"/>
</dbReference>
<evidence type="ECO:0000256" key="2">
    <source>
        <dbReference type="ARBA" id="ARBA00008335"/>
    </source>
</evidence>
<feature type="transmembrane region" description="Helical" evidence="6">
    <location>
        <begin position="554"/>
        <end position="581"/>
    </location>
</feature>
<sequence>MVRFGRYILANQIAGWEDYYIGYKALKKRIRLYGNRASIATDEERQEIMKSFSELLDSQIEKIVLFMIERQGLLAGRLQRLRERREAVAQDLMHEDEDIESSSLCEHHDTMPITSRLMEDYRQIGVELLQLLEFVELNATGFRKILKKFDKRVGFRLRAQYIASRSNHPYSQLQLVFRQVGIGAMVATISHNLVELRAQSFEMSSTSSSVSLFRYASLPRRIVEEEPIIKAIEDAMNQLTQEVSLASYMAHDLLLPEPIDEGPGMFTMEEDAHFLSIQINLMNTFLYMVNYYIVVPSSDNYAELLNAPATLCGVIIGSMPLAALVSALVYSWWSNYSYRAPLIWSTLILMAGNLMYAVALYFNSVWLLLIGRFLCGLGGARAINRRYISDHVPMKQLTSASAAFVSASALGMAVGPAIAGLLSHVDFELFGAPVNFVTAPGWLMVLGWGLYLMLVIAFFKEPRKPSVLLPAISTVLSPEKNLANLEDGGSLLPTFETLTAPLLVNNNTTSVVAAPQDIMVDEEEECGEGSNFDDDRAVETVTELLTELTLPIKILLWVYFMLKFASEILISESSVITSYYFDWTTTQVGMFLGLLGLTVLPISAVVGNYISNVYEDRLVVIWSQIFTAIGVMSIFCFSPWLEYSSYQYVAAAILIFVSTNVLEGVNMSLLSKVMSPRLSRGVFNCGLLSTEAGTLARALADGLITVVGRGGEANLLNFTMIPTLLIVVFSTLYTWVGYYTLY</sequence>
<dbReference type="Gene3D" id="1.20.1250.20">
    <property type="entry name" value="MFS general substrate transporter like domains"/>
    <property type="match status" value="1"/>
</dbReference>
<keyword evidence="9" id="KW-1185">Reference proteome</keyword>
<proteinExistence type="inferred from homology"/>
<keyword evidence="4 6" id="KW-1133">Transmembrane helix</keyword>
<dbReference type="SUPFAM" id="SSF103473">
    <property type="entry name" value="MFS general substrate transporter"/>
    <property type="match status" value="1"/>
</dbReference>
<evidence type="ECO:0000256" key="5">
    <source>
        <dbReference type="ARBA" id="ARBA00023136"/>
    </source>
</evidence>
<evidence type="ECO:0000313" key="9">
    <source>
        <dbReference type="Proteomes" id="UP001497512"/>
    </source>
</evidence>
<name>A0ABP0TQI5_9BRYO</name>
<comment type="similarity">
    <text evidence="2">Belongs to the major facilitator superfamily.</text>
</comment>
<dbReference type="PROSITE" id="PS51382">
    <property type="entry name" value="SPX"/>
    <property type="match status" value="1"/>
</dbReference>
<feature type="transmembrane region" description="Helical" evidence="6">
    <location>
        <begin position="587"/>
        <end position="606"/>
    </location>
</feature>
<feature type="transmembrane region" description="Helical" evidence="6">
    <location>
        <begin position="403"/>
        <end position="422"/>
    </location>
</feature>
<dbReference type="EMBL" id="OZ019905">
    <property type="protein sequence ID" value="CAK9202512.1"/>
    <property type="molecule type" value="Genomic_DNA"/>
</dbReference>